<name>A0A5Q0P109_9GAMM</name>
<evidence type="ECO:0000313" key="2">
    <source>
        <dbReference type="EMBL" id="QGA10779.1"/>
    </source>
</evidence>
<evidence type="ECO:0000313" key="1">
    <source>
        <dbReference type="EMBL" id="MQW93381.1"/>
    </source>
</evidence>
<dbReference type="Pfam" id="PF13148">
    <property type="entry name" value="DUF3987"/>
    <property type="match status" value="1"/>
</dbReference>
<reference evidence="3 4" key="1">
    <citation type="submission" date="2019-10" db="EMBL/GenBank/DDBJ databases">
        <authorList>
            <person name="Dong K."/>
        </authorList>
    </citation>
    <scope>NUCLEOTIDE SEQUENCE [LARGE SCALE GENOMIC DNA]</scope>
    <source>
        <strain evidence="3">dk386</strain>
        <strain evidence="2">Dk386</strain>
        <strain evidence="1">Dk771</strain>
        <strain evidence="4">dk771</strain>
    </source>
</reference>
<evidence type="ECO:0000313" key="4">
    <source>
        <dbReference type="Proteomes" id="UP000480556"/>
    </source>
</evidence>
<protein>
    <submittedName>
        <fullName evidence="1">DUF3987 domain-containing protein</fullName>
    </submittedName>
</protein>
<keyword evidence="3" id="KW-1185">Reference proteome</keyword>
<dbReference type="AlphaFoldDB" id="A0A5Q0P109"/>
<dbReference type="RefSeq" id="WP_153371178.1">
    <property type="nucleotide sequence ID" value="NZ_CP045650.1"/>
</dbReference>
<dbReference type="InterPro" id="IPR025048">
    <property type="entry name" value="DUF3987"/>
</dbReference>
<gene>
    <name evidence="2" type="ORF">GFH30_04955</name>
    <name evidence="1" type="ORF">GHJ48_13450</name>
</gene>
<sequence length="720" mass="81603">MNQANTEFFIKAEDQGGSQDPQFNAFLQHSCKALKMSDPERLAHPLIIGYGNPNVTLYLALDNLPDDDQVKDRLGFPLWTDSTFTGLLFKADSSNEKDIHIGEGNLILNIDADESTYFVTDDMYTLMVLSHGKHPVLFASPNDRVVLNDFLQKNIRLCFICAIHQKNDLKRRLRHFNNDIHVIGLSEPVTAFSEQYEVNREVMELLKAEIDQSWQEPIKISSELLPVTKLSPEMLPSEFADYVFDEAKRADNMSPDMVAVCLMTAFASVVGAKVGIKPKANDDWMIIPNLWGGIVAPPSSKKSPAFDAGTYPIKQLVAEAKKKFENDIQENGADSFVLDTKIKQCKNKLAEAVKSEDKELESTLRAELMELGKVSTLQPILRRYSTNDATPEALAEIEKSNPNGILVLRDELTGWFDSVDKEPSARAFFLEGFDGNKPYQFDRIIRGSGYIENHCLSILGGIQPDKLVTYLEPSIKGRGNDGLFQRFQLLVYPDETEWQYIDQKPNVIARSELVNLFTQIDSMTLGDLSNMGAVIDQDVNSRPYFRFSETAQKIWVDWSTNLNQKVIQNEEYPIIAQHLQKYPKLMASIALIFHLLEGIRFGSVDRVSEQSALMAVEWCNYLESHARRIYGLVLNAATSKAASLGLRLKKLSYTDDWIVNGFKARDIQRKNWKSLTDLHSVEAALDILVDYHWLNVKEVFTTDRGGRPTKQFYINPKIYN</sequence>
<dbReference type="Proteomes" id="UP000327478">
    <property type="component" value="Chromosome"/>
</dbReference>
<accession>A0A5Q0P109</accession>
<proteinExistence type="predicted"/>
<dbReference type="EMBL" id="WITK01000034">
    <property type="protein sequence ID" value="MQW93381.1"/>
    <property type="molecule type" value="Genomic_DNA"/>
</dbReference>
<evidence type="ECO:0000313" key="3">
    <source>
        <dbReference type="Proteomes" id="UP000327478"/>
    </source>
</evidence>
<dbReference type="Proteomes" id="UP000480556">
    <property type="component" value="Unassembled WGS sequence"/>
</dbReference>
<dbReference type="EMBL" id="CP045650">
    <property type="protein sequence ID" value="QGA10779.1"/>
    <property type="molecule type" value="Genomic_DNA"/>
</dbReference>
<organism evidence="1 4">
    <name type="scientific">Acinetobacter wanghuae</name>
    <dbReference type="NCBI Taxonomy" id="2662362"/>
    <lineage>
        <taxon>Bacteria</taxon>
        <taxon>Pseudomonadati</taxon>
        <taxon>Pseudomonadota</taxon>
        <taxon>Gammaproteobacteria</taxon>
        <taxon>Moraxellales</taxon>
        <taxon>Moraxellaceae</taxon>
        <taxon>Acinetobacter</taxon>
    </lineage>
</organism>